<feature type="compositionally biased region" description="Basic residues" evidence="3">
    <location>
        <begin position="420"/>
        <end position="432"/>
    </location>
</feature>
<feature type="region of interest" description="Disordered" evidence="3">
    <location>
        <begin position="1"/>
        <end position="28"/>
    </location>
</feature>
<keyword evidence="2" id="KW-0539">Nucleus</keyword>
<dbReference type="Gene3D" id="4.10.280.10">
    <property type="entry name" value="Helix-loop-helix DNA-binding domain"/>
    <property type="match status" value="1"/>
</dbReference>
<feature type="region of interest" description="Disordered" evidence="3">
    <location>
        <begin position="63"/>
        <end position="358"/>
    </location>
</feature>
<feature type="compositionally biased region" description="Polar residues" evidence="3">
    <location>
        <begin position="107"/>
        <end position="131"/>
    </location>
</feature>
<feature type="compositionally biased region" description="Basic and acidic residues" evidence="3">
    <location>
        <begin position="133"/>
        <end position="167"/>
    </location>
</feature>
<dbReference type="Pfam" id="PF00010">
    <property type="entry name" value="HLH"/>
    <property type="match status" value="1"/>
</dbReference>
<feature type="compositionally biased region" description="Pro residues" evidence="3">
    <location>
        <begin position="439"/>
        <end position="450"/>
    </location>
</feature>
<accession>A0A9P5SCZ4</accession>
<sequence length="839" mass="91705">MTTSSRMESSIRPDYHHHLQHPHHHQPIHSLHEVSVPANDEPTHRPLPPLAYLTAAAAASSPLLVSSSPTMGDSQEQLQQQPQPLRDREEHLFPQKSVEEHHRRDQGLTSSLGSSQFTHQPVPTPRFQAQSHLGRDERDDNNQHSKDFETSREYLSDKDRRSSEDRGLYAQQHQQQQRHQDQEAVHPFASSAEDSRRLTLLSKTTSSAYNPSSTVSEFAPDVEMKTTEAPSRRRSMAMILDRSPTPSSKGTPDHHDHPRQGGHYPYSQEHPHSQQRRASHAFISSEHTASYSGPRHPHESRYSSGSGLHPAQSQISPTTPSPPLPSTLSTDFHQRRPLPPIEPSHPLHSFMNSSRRGSVTDPELHAVVASELHRRPSMSTLDISSIGGGGLYNTNHGASPTSTTASSPSDSHYPPYGSHSPRHHAHPPHHQQHTSSSGPLPPTPVGPPSEPALAAYLASRRESLPSIHSRAGPLGQLLAQEPQRRHSIANGSLDPNSSSSSMSNGSSALKRKTSGILLTQAHTTSTLDYPAKRRDSIPDLHLTYSGIGGGGGGHLHPSPPRRGSIAALPTTTNGSSSAGGGGPNAPALKLNLQPAAEIKSSSSSSGPGPLDYARGQFPIHPMRRPSLFSESGLPTPPSQLLSRRASLADLHLSQQQQPSPQQQTFQRHHPPGPSSSSTSSSQHDYDYHMGMDLEKMHLSSQGPEPMPHSLKPQGPPSSSSSSSSGVHYPASHLYPGYGYGMDNGSAGGYGPNNNKGDTPYSRSPELRVSHKLAERKRRKEMKELFDELRDALPVDRSLKTSKWEILSKAVDYIANMKANQDGMVREIDMLRQELSRVKR</sequence>
<feature type="compositionally biased region" description="Basic and acidic residues" evidence="3">
    <location>
        <begin position="85"/>
        <end position="106"/>
    </location>
</feature>
<dbReference type="InterPro" id="IPR011598">
    <property type="entry name" value="bHLH_dom"/>
</dbReference>
<dbReference type="PANTHER" id="PTHR10328">
    <property type="entry name" value="PROTEIN MAX MYC-ASSOCIATED FACTOR X"/>
    <property type="match status" value="1"/>
</dbReference>
<feature type="region of interest" description="Disordered" evidence="3">
    <location>
        <begin position="392"/>
        <end position="451"/>
    </location>
</feature>
<organism evidence="5 6">
    <name type="scientific">Podila minutissima</name>
    <dbReference type="NCBI Taxonomy" id="64525"/>
    <lineage>
        <taxon>Eukaryota</taxon>
        <taxon>Fungi</taxon>
        <taxon>Fungi incertae sedis</taxon>
        <taxon>Mucoromycota</taxon>
        <taxon>Mortierellomycotina</taxon>
        <taxon>Mortierellomycetes</taxon>
        <taxon>Mortierellales</taxon>
        <taxon>Mortierellaceae</taxon>
        <taxon>Podila</taxon>
    </lineage>
</organism>
<dbReference type="SUPFAM" id="SSF47459">
    <property type="entry name" value="HLH, helix-loop-helix DNA-binding domain"/>
    <property type="match status" value="1"/>
</dbReference>
<dbReference type="GO" id="GO:0045944">
    <property type="term" value="P:positive regulation of transcription by RNA polymerase II"/>
    <property type="evidence" value="ECO:0007669"/>
    <property type="project" value="TreeGrafter"/>
</dbReference>
<dbReference type="EMBL" id="JAAAUY010001577">
    <property type="protein sequence ID" value="KAF9322221.1"/>
    <property type="molecule type" value="Genomic_DNA"/>
</dbReference>
<protein>
    <recommendedName>
        <fullName evidence="4">BHLH domain-containing protein</fullName>
    </recommendedName>
</protein>
<reference evidence="5" key="1">
    <citation type="journal article" date="2020" name="Fungal Divers.">
        <title>Resolving the Mortierellaceae phylogeny through synthesis of multi-gene phylogenetics and phylogenomics.</title>
        <authorList>
            <person name="Vandepol N."/>
            <person name="Liber J."/>
            <person name="Desiro A."/>
            <person name="Na H."/>
            <person name="Kennedy M."/>
            <person name="Barry K."/>
            <person name="Grigoriev I.V."/>
            <person name="Miller A.N."/>
            <person name="O'Donnell K."/>
            <person name="Stajich J.E."/>
            <person name="Bonito G."/>
        </authorList>
    </citation>
    <scope>NUCLEOTIDE SEQUENCE</scope>
    <source>
        <strain evidence="5">NVP1</strain>
    </source>
</reference>
<evidence type="ECO:0000256" key="1">
    <source>
        <dbReference type="ARBA" id="ARBA00023125"/>
    </source>
</evidence>
<feature type="compositionally biased region" description="Low complexity" evidence="3">
    <location>
        <begin position="63"/>
        <end position="84"/>
    </location>
</feature>
<evidence type="ECO:0000313" key="6">
    <source>
        <dbReference type="Proteomes" id="UP000696485"/>
    </source>
</evidence>
<keyword evidence="6" id="KW-1185">Reference proteome</keyword>
<dbReference type="SMART" id="SM00353">
    <property type="entry name" value="HLH"/>
    <property type="match status" value="1"/>
</dbReference>
<name>A0A9P5SCZ4_9FUNG</name>
<feature type="compositionally biased region" description="Low complexity" evidence="3">
    <location>
        <begin position="398"/>
        <end position="409"/>
    </location>
</feature>
<dbReference type="InterPro" id="IPR036638">
    <property type="entry name" value="HLH_DNA-bd_sf"/>
</dbReference>
<feature type="domain" description="BHLH" evidence="4">
    <location>
        <begin position="765"/>
        <end position="816"/>
    </location>
</feature>
<comment type="caution">
    <text evidence="5">The sequence shown here is derived from an EMBL/GenBank/DDBJ whole genome shotgun (WGS) entry which is preliminary data.</text>
</comment>
<dbReference type="AlphaFoldDB" id="A0A9P5SCZ4"/>
<evidence type="ECO:0000313" key="5">
    <source>
        <dbReference type="EMBL" id="KAF9322221.1"/>
    </source>
</evidence>
<feature type="compositionally biased region" description="Polar residues" evidence="3">
    <location>
        <begin position="201"/>
        <end position="216"/>
    </location>
</feature>
<dbReference type="GO" id="GO:0003677">
    <property type="term" value="F:DNA binding"/>
    <property type="evidence" value="ECO:0007669"/>
    <property type="project" value="UniProtKB-KW"/>
</dbReference>
<proteinExistence type="predicted"/>
<feature type="region of interest" description="Disordered" evidence="3">
    <location>
        <begin position="748"/>
        <end position="770"/>
    </location>
</feature>
<dbReference type="Proteomes" id="UP000696485">
    <property type="component" value="Unassembled WGS sequence"/>
</dbReference>
<dbReference type="PANTHER" id="PTHR10328:SF15">
    <property type="entry name" value="BHLH TRANSCRIPTION FACTOR"/>
    <property type="match status" value="1"/>
</dbReference>
<dbReference type="GO" id="GO:0046983">
    <property type="term" value="F:protein dimerization activity"/>
    <property type="evidence" value="ECO:0007669"/>
    <property type="project" value="InterPro"/>
</dbReference>
<gene>
    <name evidence="5" type="ORF">BG006_002452</name>
</gene>
<dbReference type="GO" id="GO:0003700">
    <property type="term" value="F:DNA-binding transcription factor activity"/>
    <property type="evidence" value="ECO:0007669"/>
    <property type="project" value="TreeGrafter"/>
</dbReference>
<feature type="compositionally biased region" description="Low complexity" evidence="3">
    <location>
        <begin position="496"/>
        <end position="507"/>
    </location>
</feature>
<evidence type="ECO:0000259" key="4">
    <source>
        <dbReference type="PROSITE" id="PS50888"/>
    </source>
</evidence>
<feature type="region of interest" description="Disordered" evidence="3">
    <location>
        <begin position="487"/>
        <end position="516"/>
    </location>
</feature>
<feature type="compositionally biased region" description="Polar residues" evidence="3">
    <location>
        <begin position="302"/>
        <end position="315"/>
    </location>
</feature>
<evidence type="ECO:0000256" key="2">
    <source>
        <dbReference type="ARBA" id="ARBA00023242"/>
    </source>
</evidence>
<keyword evidence="1" id="KW-0238">DNA-binding</keyword>
<feature type="compositionally biased region" description="Low complexity" evidence="3">
    <location>
        <begin position="653"/>
        <end position="663"/>
    </location>
</feature>
<dbReference type="PROSITE" id="PS50888">
    <property type="entry name" value="BHLH"/>
    <property type="match status" value="1"/>
</dbReference>
<feature type="compositionally biased region" description="Basic residues" evidence="3">
    <location>
        <begin position="18"/>
        <end position="27"/>
    </location>
</feature>
<dbReference type="GO" id="GO:0090575">
    <property type="term" value="C:RNA polymerase II transcription regulator complex"/>
    <property type="evidence" value="ECO:0007669"/>
    <property type="project" value="TreeGrafter"/>
</dbReference>
<evidence type="ECO:0000256" key="3">
    <source>
        <dbReference type="SAM" id="MobiDB-lite"/>
    </source>
</evidence>
<feature type="region of interest" description="Disordered" evidence="3">
    <location>
        <begin position="548"/>
        <end position="639"/>
    </location>
</feature>
<feature type="region of interest" description="Disordered" evidence="3">
    <location>
        <begin position="697"/>
        <end position="727"/>
    </location>
</feature>
<feature type="region of interest" description="Disordered" evidence="3">
    <location>
        <begin position="651"/>
        <end position="685"/>
    </location>
</feature>